<dbReference type="PANTHER" id="PTHR43283:SF3">
    <property type="entry name" value="BETA-LACTAMASE FAMILY PROTEIN (AFU_ORTHOLOGUE AFUA_5G07500)"/>
    <property type="match status" value="1"/>
</dbReference>
<dbReference type="OrthoDB" id="262125at2"/>
<dbReference type="Pfam" id="PF00144">
    <property type="entry name" value="Beta-lactamase"/>
    <property type="match status" value="1"/>
</dbReference>
<keyword evidence="3" id="KW-1185">Reference proteome</keyword>
<evidence type="ECO:0000313" key="2">
    <source>
        <dbReference type="EMBL" id="SNT63980.1"/>
    </source>
</evidence>
<dbReference type="EMBL" id="FZOD01000108">
    <property type="protein sequence ID" value="SNT63980.1"/>
    <property type="molecule type" value="Genomic_DNA"/>
</dbReference>
<dbReference type="PANTHER" id="PTHR43283">
    <property type="entry name" value="BETA-LACTAMASE-RELATED"/>
    <property type="match status" value="1"/>
</dbReference>
<protein>
    <submittedName>
        <fullName evidence="2">CubicO group peptidase, beta-lactamase class C family</fullName>
    </submittedName>
</protein>
<gene>
    <name evidence="2" type="ORF">SAMN05216276_110812</name>
</gene>
<dbReference type="SUPFAM" id="SSF56601">
    <property type="entry name" value="beta-lactamase/transpeptidase-like"/>
    <property type="match status" value="1"/>
</dbReference>
<feature type="domain" description="Beta-lactamase-related" evidence="1">
    <location>
        <begin position="6"/>
        <end position="323"/>
    </location>
</feature>
<dbReference type="Gene3D" id="3.40.710.10">
    <property type="entry name" value="DD-peptidase/beta-lactamase superfamily"/>
    <property type="match status" value="1"/>
</dbReference>
<evidence type="ECO:0000259" key="1">
    <source>
        <dbReference type="Pfam" id="PF00144"/>
    </source>
</evidence>
<dbReference type="InterPro" id="IPR012338">
    <property type="entry name" value="Beta-lactam/transpept-like"/>
</dbReference>
<dbReference type="Proteomes" id="UP000198282">
    <property type="component" value="Unassembled WGS sequence"/>
</dbReference>
<evidence type="ECO:0000313" key="3">
    <source>
        <dbReference type="Proteomes" id="UP000198282"/>
    </source>
</evidence>
<proteinExistence type="predicted"/>
<reference evidence="2 3" key="1">
    <citation type="submission" date="2017-06" db="EMBL/GenBank/DDBJ databases">
        <authorList>
            <person name="Kim H.J."/>
            <person name="Triplett B.A."/>
        </authorList>
    </citation>
    <scope>NUCLEOTIDE SEQUENCE [LARGE SCALE GENOMIC DNA]</scope>
    <source>
        <strain evidence="2 3">CGMCC 4.2132</strain>
    </source>
</reference>
<dbReference type="InterPro" id="IPR050789">
    <property type="entry name" value="Diverse_Enzym_Activities"/>
</dbReference>
<accession>A0A239PA85</accession>
<organism evidence="2 3">
    <name type="scientific">Streptosporangium subroseum</name>
    <dbReference type="NCBI Taxonomy" id="106412"/>
    <lineage>
        <taxon>Bacteria</taxon>
        <taxon>Bacillati</taxon>
        <taxon>Actinomycetota</taxon>
        <taxon>Actinomycetes</taxon>
        <taxon>Streptosporangiales</taxon>
        <taxon>Streptosporangiaceae</taxon>
        <taxon>Streptosporangium</taxon>
    </lineage>
</organism>
<name>A0A239PA85_9ACTN</name>
<dbReference type="RefSeq" id="WP_089213701.1">
    <property type="nucleotide sequence ID" value="NZ_FZOD01000108.1"/>
</dbReference>
<sequence>MVENLQKNLDEAAGRHGVPGAAIAVWAGGRLVEAATGVVNRNTGVETTPDSIFQVGSTTKVWTASLIMQLVEEGLVELDRPVRDYLPEFAVADGSEQVITVRHLLTHTGGFVGDLFEDTGRGDDCLGKYVEYLHGAGHVHAPGALFSYCNSGFCVLGALVARVRGTTWEQAMRERLMGPLGVTHSALFGEEAVLFRTAAGHVGPEGTVHPTWQMPRSNAPAGSTMCLAPRELVRFGRMFLAGGLAEDGTRLLSEESVAAMRTPQVDVPGVSGLLANRWGLGFELFDWGGEVFGHDGGTVGQSTFWRVVPGSDFVVAMSVNGDGFFGLFVDVVLPLLREATGLAVPDFPVPAQAPRAVDPTPYTGRYAEPELSYEIAAADGGLEITVIPGEFMTEAGAQRTSARYVHHDGHSFITAESENGRHETVTFIVEDGRAAYLHNGRALPRA</sequence>
<dbReference type="AlphaFoldDB" id="A0A239PA85"/>
<dbReference type="InterPro" id="IPR001466">
    <property type="entry name" value="Beta-lactam-related"/>
</dbReference>